<proteinExistence type="predicted"/>
<evidence type="ECO:0000256" key="3">
    <source>
        <dbReference type="PROSITE-ProRule" id="PRU10141"/>
    </source>
</evidence>
<dbReference type="PANTHER" id="PTHR46082:SF6">
    <property type="entry name" value="AAA+ ATPASE DOMAIN-CONTAINING PROTEIN-RELATED"/>
    <property type="match status" value="1"/>
</dbReference>
<comment type="caution">
    <text evidence="5">The sequence shown here is derived from an EMBL/GenBank/DDBJ whole genome shotgun (WGS) entry which is preliminary data.</text>
</comment>
<dbReference type="SUPFAM" id="SSF56112">
    <property type="entry name" value="Protein kinase-like (PK-like)"/>
    <property type="match status" value="1"/>
</dbReference>
<dbReference type="Gene3D" id="1.25.40.10">
    <property type="entry name" value="Tetratricopeptide repeat domain"/>
    <property type="match status" value="2"/>
</dbReference>
<evidence type="ECO:0000313" key="5">
    <source>
        <dbReference type="EMBL" id="KAL2048972.1"/>
    </source>
</evidence>
<accession>A0ABR4ATE7</accession>
<dbReference type="PROSITE" id="PS00107">
    <property type="entry name" value="PROTEIN_KINASE_ATP"/>
    <property type="match status" value="1"/>
</dbReference>
<dbReference type="InterPro" id="IPR053137">
    <property type="entry name" value="NLR-like"/>
</dbReference>
<keyword evidence="1 3" id="KW-0547">Nucleotide-binding</keyword>
<dbReference type="PANTHER" id="PTHR46082">
    <property type="entry name" value="ATP/GTP-BINDING PROTEIN-RELATED"/>
    <property type="match status" value="1"/>
</dbReference>
<dbReference type="SMART" id="SM00028">
    <property type="entry name" value="TPR"/>
    <property type="match status" value="5"/>
</dbReference>
<dbReference type="SMART" id="SM00220">
    <property type="entry name" value="S_TKc"/>
    <property type="match status" value="1"/>
</dbReference>
<feature type="domain" description="Protein kinase" evidence="4">
    <location>
        <begin position="67"/>
        <end position="378"/>
    </location>
</feature>
<dbReference type="PROSITE" id="PS50011">
    <property type="entry name" value="PROTEIN_KINASE_DOM"/>
    <property type="match status" value="1"/>
</dbReference>
<dbReference type="InterPro" id="IPR017441">
    <property type="entry name" value="Protein_kinase_ATP_BS"/>
</dbReference>
<keyword evidence="2 3" id="KW-0067">ATP-binding</keyword>
<feature type="binding site" evidence="3">
    <location>
        <position position="95"/>
    </location>
    <ligand>
        <name>ATP</name>
        <dbReference type="ChEBI" id="CHEBI:30616"/>
    </ligand>
</feature>
<dbReference type="EMBL" id="JBHFEH010000075">
    <property type="protein sequence ID" value="KAL2048972.1"/>
    <property type="molecule type" value="Genomic_DNA"/>
</dbReference>
<dbReference type="Proteomes" id="UP001590951">
    <property type="component" value="Unassembled WGS sequence"/>
</dbReference>
<dbReference type="InterPro" id="IPR011990">
    <property type="entry name" value="TPR-like_helical_dom_sf"/>
</dbReference>
<evidence type="ECO:0000313" key="6">
    <source>
        <dbReference type="Proteomes" id="UP001590951"/>
    </source>
</evidence>
<organism evidence="5 6">
    <name type="scientific">Lepraria finkii</name>
    <dbReference type="NCBI Taxonomy" id="1340010"/>
    <lineage>
        <taxon>Eukaryota</taxon>
        <taxon>Fungi</taxon>
        <taxon>Dikarya</taxon>
        <taxon>Ascomycota</taxon>
        <taxon>Pezizomycotina</taxon>
        <taxon>Lecanoromycetes</taxon>
        <taxon>OSLEUM clade</taxon>
        <taxon>Lecanoromycetidae</taxon>
        <taxon>Lecanorales</taxon>
        <taxon>Lecanorineae</taxon>
        <taxon>Stereocaulaceae</taxon>
        <taxon>Lepraria</taxon>
    </lineage>
</organism>
<dbReference type="Gene3D" id="1.10.510.10">
    <property type="entry name" value="Transferase(Phosphotransferase) domain 1"/>
    <property type="match status" value="1"/>
</dbReference>
<evidence type="ECO:0000256" key="1">
    <source>
        <dbReference type="ARBA" id="ARBA00022741"/>
    </source>
</evidence>
<sequence>MSKSENEPQSEVGAGWSSSVKDGVIYPIASQPSTSPALPTMSLHNDFISFLAVAQHYDIDFVSLAWQPGLGNIGIGGTSEVWQLHVDIRTSLAFKRFSLADESHHDPRDEEKAFNTMVSEISVLGHPLLRHHQNIVDLLGICWEFPLGSHKIWPVLILEKAELGDLQSFMSSEEAKTLTLDEKIGLCTDIASAIVAMHSHYMSHGDIKPKNVLVFRNGSDHIFAKLADFGYAGWAPSDESEVLIKPPRSTPWDAPEYHHRGFRVSEAKRLDMYSFGMLCLWILLLNGTMGSSPISKAKTCQNSVGRWSVFDNIKLVNRMKHTAMLAAFACDAVQNTRTLNADRKENLQYFFRSALAYDPSERKLSFEALTSLLGQPWAPGPSTTDPNQDTIDHSKIQFNIPVSLPSFIRLRHRVRKYIGLCLEHHAKSHQSEGHRKNAAFQLAFCYKVGFGTPSNESQSQFWRKHSCRSAQDLEHQVNIAKKTLNRGSCHNPRLLQLTCEGLLLDDRDPNKSGMEEDQLLAEEVCRREVLDMRRVFGDDNQGLLLFRIGLASLLETGEKHNEAEVILVELLESLRREKTLSEVALNVNLERYALIHDKQRRRKAQIPKFVALSLELPDVGARLPALLNIMACMSETASISYQILQSLAANYVRQERWQEAEWLYIQLIMRHTRIMGQTNTTTLITVSKLAKVYLNQAHWTKAKQIFEHVYDIQIMVLGKEHRNTLATKGNLAMVHQLQGRWREVEELLVPLLEMQRRVLGPDHEDTRSTLMGLATAYSQQGQFKKSETVSRDVWATCSKTLDPMHRDTVFAMSLLAVSLIQQHRWDEAEALLIQVIEKKKQVLGEDHSTTIHSTYHLAVIYYEKRSLQAAETYLLRVVESLSRIFGESHPDTLNRKMALGATYRMQGRLEDAEKTLVQVIRKQETILGEIHPSTLESKSHLASIYCDHSRWQDAEELCSQTISIQKEVLGEEHPDYLISVVNLAAISLRRNQLKRAEEVLVPVLGIIDRVFGNRHFQPLYARNVLARILNSQHRFLEAELIFLELIERRKEVNGDEDWQTLRDKRLYASNLWSQGRWWEATVCLYNSSRRVCAARVFWKSHRLRIAKGLSLVLIMAMMTVMSSWIR</sequence>
<keyword evidence="6" id="KW-1185">Reference proteome</keyword>
<reference evidence="5 6" key="1">
    <citation type="submission" date="2024-09" db="EMBL/GenBank/DDBJ databases">
        <title>Rethinking Asexuality: The Enigmatic Case of Functional Sexual Genes in Lepraria (Stereocaulaceae).</title>
        <authorList>
            <person name="Doellman M."/>
            <person name="Sun Y."/>
            <person name="Barcenas-Pena A."/>
            <person name="Lumbsch H.T."/>
            <person name="Grewe F."/>
        </authorList>
    </citation>
    <scope>NUCLEOTIDE SEQUENCE [LARGE SCALE GENOMIC DNA]</scope>
    <source>
        <strain evidence="5 6">Grewe 0041</strain>
    </source>
</reference>
<dbReference type="InterPro" id="IPR008271">
    <property type="entry name" value="Ser/Thr_kinase_AS"/>
</dbReference>
<evidence type="ECO:0000256" key="2">
    <source>
        <dbReference type="ARBA" id="ARBA00022840"/>
    </source>
</evidence>
<name>A0ABR4ATE7_9LECA</name>
<dbReference type="InterPro" id="IPR011009">
    <property type="entry name" value="Kinase-like_dom_sf"/>
</dbReference>
<dbReference type="InterPro" id="IPR000719">
    <property type="entry name" value="Prot_kinase_dom"/>
</dbReference>
<dbReference type="Pfam" id="PF13424">
    <property type="entry name" value="TPR_12"/>
    <property type="match status" value="3"/>
</dbReference>
<gene>
    <name evidence="5" type="ORF">ABVK25_010825</name>
</gene>
<protein>
    <recommendedName>
        <fullName evidence="4">Protein kinase domain-containing protein</fullName>
    </recommendedName>
</protein>
<dbReference type="CDD" id="cd00180">
    <property type="entry name" value="PKc"/>
    <property type="match status" value="1"/>
</dbReference>
<dbReference type="PROSITE" id="PS00108">
    <property type="entry name" value="PROTEIN_KINASE_ST"/>
    <property type="match status" value="1"/>
</dbReference>
<evidence type="ECO:0000259" key="4">
    <source>
        <dbReference type="PROSITE" id="PS50011"/>
    </source>
</evidence>
<dbReference type="SUPFAM" id="SSF48452">
    <property type="entry name" value="TPR-like"/>
    <property type="match status" value="3"/>
</dbReference>
<dbReference type="InterPro" id="IPR019734">
    <property type="entry name" value="TPR_rpt"/>
</dbReference>
<dbReference type="Pfam" id="PF13374">
    <property type="entry name" value="TPR_10"/>
    <property type="match status" value="3"/>
</dbReference>
<dbReference type="Pfam" id="PF00069">
    <property type="entry name" value="Pkinase"/>
    <property type="match status" value="1"/>
</dbReference>